<keyword evidence="6 10" id="KW-0508">mRNA splicing</keyword>
<dbReference type="GeneID" id="30144953"/>
<dbReference type="InterPro" id="IPR010920">
    <property type="entry name" value="LSM_dom_sf"/>
</dbReference>
<name>A0A1E3QRB9_9ASCO</name>
<dbReference type="GO" id="GO:0034715">
    <property type="term" value="C:pICln-Sm protein complex"/>
    <property type="evidence" value="ECO:0007669"/>
    <property type="project" value="TreeGrafter"/>
</dbReference>
<dbReference type="SUPFAM" id="SSF50182">
    <property type="entry name" value="Sm-like ribonucleoproteins"/>
    <property type="match status" value="1"/>
</dbReference>
<dbReference type="GO" id="GO:0071014">
    <property type="term" value="C:post-mRNA release spliceosomal complex"/>
    <property type="evidence" value="ECO:0007669"/>
    <property type="project" value="EnsemblFungi"/>
</dbReference>
<feature type="domain" description="Sm" evidence="11">
    <location>
        <begin position="7"/>
        <end position="80"/>
    </location>
</feature>
<reference evidence="13" key="1">
    <citation type="submission" date="2016-05" db="EMBL/GenBank/DDBJ databases">
        <title>Comparative genomics of biotechnologically important yeasts.</title>
        <authorList>
            <consortium name="DOE Joint Genome Institute"/>
            <person name="Riley R."/>
            <person name="Haridas S."/>
            <person name="Wolfe K.H."/>
            <person name="Lopes M.R."/>
            <person name="Hittinger C.T."/>
            <person name="Goker M."/>
            <person name="Salamov A."/>
            <person name="Wisecaver J."/>
            <person name="Long T.M."/>
            <person name="Aerts A.L."/>
            <person name="Barry K."/>
            <person name="Choi C."/>
            <person name="Clum A."/>
            <person name="Coughlan A.Y."/>
            <person name="Deshpande S."/>
            <person name="Douglass A.P."/>
            <person name="Hanson S.J."/>
            <person name="Klenk H.-P."/>
            <person name="Labutti K."/>
            <person name="Lapidus A."/>
            <person name="Lindquist E."/>
            <person name="Lipzen A."/>
            <person name="Meier-Kolthoff J.P."/>
            <person name="Ohm R.A."/>
            <person name="Otillar R.P."/>
            <person name="Pangilinan J."/>
            <person name="Peng Y."/>
            <person name="Rokas A."/>
            <person name="Rosa C.A."/>
            <person name="Scheuner C."/>
            <person name="Sibirny A.A."/>
            <person name="Slot J.C."/>
            <person name="Stielow J.B."/>
            <person name="Sun H."/>
            <person name="Kurtzman C.P."/>
            <person name="Blackwell M."/>
            <person name="Grigoriev I.V."/>
            <person name="Jeffries T.W."/>
        </authorList>
    </citation>
    <scope>NUCLEOTIDE SEQUENCE [LARGE SCALE GENOMIC DNA]</scope>
    <source>
        <strain evidence="13">NRRL Y-12698</strain>
    </source>
</reference>
<dbReference type="InterPro" id="IPR016487">
    <property type="entry name" value="Lsm6/sSmF"/>
</dbReference>
<evidence type="ECO:0000256" key="7">
    <source>
        <dbReference type="ARBA" id="ARBA00023242"/>
    </source>
</evidence>
<dbReference type="GO" id="GO:0008266">
    <property type="term" value="F:poly(U) RNA binding"/>
    <property type="evidence" value="ECO:0007669"/>
    <property type="project" value="EnsemblFungi"/>
</dbReference>
<evidence type="ECO:0000256" key="4">
    <source>
        <dbReference type="ARBA" id="ARBA00022728"/>
    </source>
</evidence>
<dbReference type="GO" id="GO:0005687">
    <property type="term" value="C:U4 snRNP"/>
    <property type="evidence" value="ECO:0007669"/>
    <property type="project" value="EnsemblFungi"/>
</dbReference>
<dbReference type="InterPro" id="IPR047575">
    <property type="entry name" value="Sm"/>
</dbReference>
<gene>
    <name evidence="12" type="ORF">BABINDRAFT_13619</name>
</gene>
<evidence type="ECO:0000256" key="2">
    <source>
        <dbReference type="ARBA" id="ARBA00007927"/>
    </source>
</evidence>
<sequence length="98" mass="11237">MSFTPTNPKPFLKSLINRPVIVRLKWNMTEYKGTLISIDSYMNLQLDEAVEYVDGVKKDLLGELFIRCNNVLYIREAAEDKPDKIAEAANLQEDEVMA</sequence>
<dbReference type="Pfam" id="PF01423">
    <property type="entry name" value="LSM"/>
    <property type="match status" value="1"/>
</dbReference>
<evidence type="ECO:0000256" key="10">
    <source>
        <dbReference type="PIRNR" id="PIRNR006609"/>
    </source>
</evidence>
<dbReference type="GO" id="GO:0005685">
    <property type="term" value="C:U1 snRNP"/>
    <property type="evidence" value="ECO:0007669"/>
    <property type="project" value="EnsemblFungi"/>
</dbReference>
<dbReference type="Proteomes" id="UP000094336">
    <property type="component" value="Unassembled WGS sequence"/>
</dbReference>
<dbReference type="Gene3D" id="2.30.30.100">
    <property type="match status" value="1"/>
</dbReference>
<dbReference type="SMART" id="SM00651">
    <property type="entry name" value="Sm"/>
    <property type="match status" value="1"/>
</dbReference>
<accession>A0A1E3QRB9</accession>
<dbReference type="GO" id="GO:0005686">
    <property type="term" value="C:U2 snRNP"/>
    <property type="evidence" value="ECO:0007669"/>
    <property type="project" value="EnsemblFungi"/>
</dbReference>
<evidence type="ECO:0000256" key="6">
    <source>
        <dbReference type="ARBA" id="ARBA00023187"/>
    </source>
</evidence>
<dbReference type="GO" id="GO:0036261">
    <property type="term" value="P:7-methylguanosine cap hypermethylation"/>
    <property type="evidence" value="ECO:0007669"/>
    <property type="project" value="EnsemblFungi"/>
</dbReference>
<evidence type="ECO:0000256" key="5">
    <source>
        <dbReference type="ARBA" id="ARBA00022884"/>
    </source>
</evidence>
<keyword evidence="5 10" id="KW-0694">RNA-binding</keyword>
<dbReference type="OrthoDB" id="409625at2759"/>
<evidence type="ECO:0000256" key="1">
    <source>
        <dbReference type="ARBA" id="ARBA00004123"/>
    </source>
</evidence>
<organism evidence="12 13">
    <name type="scientific">Babjeviella inositovora NRRL Y-12698</name>
    <dbReference type="NCBI Taxonomy" id="984486"/>
    <lineage>
        <taxon>Eukaryota</taxon>
        <taxon>Fungi</taxon>
        <taxon>Dikarya</taxon>
        <taxon>Ascomycota</taxon>
        <taxon>Saccharomycotina</taxon>
        <taxon>Pichiomycetes</taxon>
        <taxon>Serinales incertae sedis</taxon>
        <taxon>Babjeviella</taxon>
    </lineage>
</organism>
<proteinExistence type="inferred from homology"/>
<dbReference type="PANTHER" id="PTHR11021:SF0">
    <property type="entry name" value="SMALL NUCLEAR RIBONUCLEOPROTEIN F"/>
    <property type="match status" value="1"/>
</dbReference>
<dbReference type="FunFam" id="2.30.30.100:FF:000070">
    <property type="entry name" value="Small nuclear ribonucleoprotein F"/>
    <property type="match status" value="1"/>
</dbReference>
<dbReference type="RefSeq" id="XP_018985362.1">
    <property type="nucleotide sequence ID" value="XM_019127100.1"/>
</dbReference>
<comment type="subcellular location">
    <subcellularLocation>
        <location evidence="1 10">Nucleus</location>
    </subcellularLocation>
</comment>
<dbReference type="GO" id="GO:0000398">
    <property type="term" value="P:mRNA splicing, via spliceosome"/>
    <property type="evidence" value="ECO:0007669"/>
    <property type="project" value="EnsemblFungi"/>
</dbReference>
<dbReference type="CDD" id="cd01722">
    <property type="entry name" value="Sm_F"/>
    <property type="match status" value="1"/>
</dbReference>
<dbReference type="GO" id="GO:0005682">
    <property type="term" value="C:U5 snRNP"/>
    <property type="evidence" value="ECO:0007669"/>
    <property type="project" value="EnsemblFungi"/>
</dbReference>
<protein>
    <recommendedName>
        <fullName evidence="9">Sm protein F</fullName>
    </recommendedName>
</protein>
<keyword evidence="7 10" id="KW-0539">Nucleus</keyword>
<dbReference type="GO" id="GO:0071013">
    <property type="term" value="C:catalytic step 2 spliceosome"/>
    <property type="evidence" value="ECO:0007669"/>
    <property type="project" value="TreeGrafter"/>
</dbReference>
<keyword evidence="4 10" id="KW-0747">Spliceosome</keyword>
<dbReference type="STRING" id="984486.A0A1E3QRB9"/>
<evidence type="ECO:0000259" key="11">
    <source>
        <dbReference type="PROSITE" id="PS52002"/>
    </source>
</evidence>
<evidence type="ECO:0000313" key="12">
    <source>
        <dbReference type="EMBL" id="ODQ80034.1"/>
    </source>
</evidence>
<dbReference type="EMBL" id="KV454431">
    <property type="protein sequence ID" value="ODQ80034.1"/>
    <property type="molecule type" value="Genomic_DNA"/>
</dbReference>
<evidence type="ECO:0000256" key="3">
    <source>
        <dbReference type="ARBA" id="ARBA00022664"/>
    </source>
</evidence>
<dbReference type="PANTHER" id="PTHR11021">
    <property type="entry name" value="SMALL NUCLEAR RIBONUCLEOPROTEIN F SNRNP-F"/>
    <property type="match status" value="1"/>
</dbReference>
<dbReference type="GO" id="GO:0000974">
    <property type="term" value="C:Prp19 complex"/>
    <property type="evidence" value="ECO:0007669"/>
    <property type="project" value="EnsemblFungi"/>
</dbReference>
<comment type="similarity">
    <text evidence="2 10">Belongs to the snRNP Sm proteins family. SmF/LSm6 subfamily.</text>
</comment>
<keyword evidence="13" id="KW-1185">Reference proteome</keyword>
<keyword evidence="3 10" id="KW-0507">mRNA processing</keyword>
<dbReference type="PIRSF" id="PIRSF006609">
    <property type="entry name" value="snRNP_SmF"/>
    <property type="match status" value="1"/>
</dbReference>
<dbReference type="GO" id="GO:1990935">
    <property type="term" value="F:splicing factor binding"/>
    <property type="evidence" value="ECO:0007669"/>
    <property type="project" value="EnsemblFungi"/>
</dbReference>
<evidence type="ECO:0000256" key="9">
    <source>
        <dbReference type="ARBA" id="ARBA00030144"/>
    </source>
</evidence>
<dbReference type="AlphaFoldDB" id="A0A1E3QRB9"/>
<dbReference type="GO" id="GO:0046540">
    <property type="term" value="C:U4/U6 x U5 tri-snRNP complex"/>
    <property type="evidence" value="ECO:0007669"/>
    <property type="project" value="EnsemblFungi"/>
</dbReference>
<keyword evidence="8 10" id="KW-0687">Ribonucleoprotein</keyword>
<dbReference type="InterPro" id="IPR034100">
    <property type="entry name" value="Sm_F"/>
</dbReference>
<dbReference type="InterPro" id="IPR001163">
    <property type="entry name" value="Sm_dom_euk/arc"/>
</dbReference>
<evidence type="ECO:0000313" key="13">
    <source>
        <dbReference type="Proteomes" id="UP000094336"/>
    </source>
</evidence>
<evidence type="ECO:0000256" key="8">
    <source>
        <dbReference type="ARBA" id="ARBA00023274"/>
    </source>
</evidence>
<dbReference type="PROSITE" id="PS52002">
    <property type="entry name" value="SM"/>
    <property type="match status" value="1"/>
</dbReference>